<dbReference type="InterPro" id="IPR003661">
    <property type="entry name" value="HisK_dim/P_dom"/>
</dbReference>
<dbReference type="Gene3D" id="3.30.565.10">
    <property type="entry name" value="Histidine kinase-like ATPase, C-terminal domain"/>
    <property type="match status" value="1"/>
</dbReference>
<dbReference type="PANTHER" id="PTHR42878">
    <property type="entry name" value="TWO-COMPONENT HISTIDINE KINASE"/>
    <property type="match status" value="1"/>
</dbReference>
<organism evidence="12 13">
    <name type="scientific">Geotalea uraniireducens (strain Rf4)</name>
    <name type="common">Geobacter uraniireducens</name>
    <dbReference type="NCBI Taxonomy" id="351605"/>
    <lineage>
        <taxon>Bacteria</taxon>
        <taxon>Pseudomonadati</taxon>
        <taxon>Thermodesulfobacteriota</taxon>
        <taxon>Desulfuromonadia</taxon>
        <taxon>Geobacterales</taxon>
        <taxon>Geobacteraceae</taxon>
        <taxon>Geotalea</taxon>
    </lineage>
</organism>
<dbReference type="Gene3D" id="1.10.287.130">
    <property type="match status" value="1"/>
</dbReference>
<dbReference type="EC" id="2.7.13.3" evidence="2"/>
<dbReference type="GO" id="GO:0030295">
    <property type="term" value="F:protein kinase activator activity"/>
    <property type="evidence" value="ECO:0007669"/>
    <property type="project" value="TreeGrafter"/>
</dbReference>
<dbReference type="SUPFAM" id="SSF55785">
    <property type="entry name" value="PYP-like sensor domain (PAS domain)"/>
    <property type="match status" value="2"/>
</dbReference>
<dbReference type="InterPro" id="IPR013655">
    <property type="entry name" value="PAS_fold_3"/>
</dbReference>
<dbReference type="InterPro" id="IPR013656">
    <property type="entry name" value="PAS_4"/>
</dbReference>
<keyword evidence="7" id="KW-0175">Coiled coil</keyword>
<dbReference type="PROSITE" id="PS50113">
    <property type="entry name" value="PAC"/>
    <property type="match status" value="2"/>
</dbReference>
<evidence type="ECO:0000259" key="10">
    <source>
        <dbReference type="PROSITE" id="PS50112"/>
    </source>
</evidence>
<dbReference type="InterPro" id="IPR005467">
    <property type="entry name" value="His_kinase_dom"/>
</dbReference>
<evidence type="ECO:0000259" key="9">
    <source>
        <dbReference type="PROSITE" id="PS50109"/>
    </source>
</evidence>
<reference evidence="12 13" key="1">
    <citation type="submission" date="2007-05" db="EMBL/GenBank/DDBJ databases">
        <title>Complete sequence of Geobacter uraniireducens Rf4.</title>
        <authorList>
            <consortium name="US DOE Joint Genome Institute"/>
            <person name="Copeland A."/>
            <person name="Lucas S."/>
            <person name="Lapidus A."/>
            <person name="Barry K."/>
            <person name="Detter J.C."/>
            <person name="Glavina del Rio T."/>
            <person name="Hammon N."/>
            <person name="Israni S."/>
            <person name="Dalin E."/>
            <person name="Tice H."/>
            <person name="Pitluck S."/>
            <person name="Chertkov O."/>
            <person name="Brettin T."/>
            <person name="Bruce D."/>
            <person name="Han C."/>
            <person name="Schmutz J."/>
            <person name="Larimer F."/>
            <person name="Land M."/>
            <person name="Hauser L."/>
            <person name="Kyrpides N."/>
            <person name="Mikhailova N."/>
            <person name="Shelobolina E."/>
            <person name="Aklujkar M."/>
            <person name="Lovley D."/>
            <person name="Richardson P."/>
        </authorList>
    </citation>
    <scope>NUCLEOTIDE SEQUENCE [LARGE SCALE GENOMIC DNA]</scope>
    <source>
        <strain evidence="12 13">Rf4</strain>
    </source>
</reference>
<evidence type="ECO:0000256" key="2">
    <source>
        <dbReference type="ARBA" id="ARBA00012438"/>
    </source>
</evidence>
<gene>
    <name evidence="12" type="ordered locus">Gura_0010</name>
</gene>
<keyword evidence="8" id="KW-1133">Transmembrane helix</keyword>
<dbReference type="PROSITE" id="PS50112">
    <property type="entry name" value="PAS"/>
    <property type="match status" value="2"/>
</dbReference>
<proteinExistence type="predicted"/>
<dbReference type="InterPro" id="IPR000700">
    <property type="entry name" value="PAS-assoc_C"/>
</dbReference>
<dbReference type="PRINTS" id="PR00344">
    <property type="entry name" value="BCTRLSENSOR"/>
</dbReference>
<evidence type="ECO:0000256" key="6">
    <source>
        <dbReference type="ARBA" id="ARBA00023136"/>
    </source>
</evidence>
<dbReference type="InterPro" id="IPR036890">
    <property type="entry name" value="HATPase_C_sf"/>
</dbReference>
<dbReference type="Pfam" id="PF08448">
    <property type="entry name" value="PAS_4"/>
    <property type="match status" value="1"/>
</dbReference>
<dbReference type="STRING" id="351605.Gura_0010"/>
<dbReference type="Gene3D" id="3.30.450.20">
    <property type="entry name" value="PAS domain"/>
    <property type="match status" value="2"/>
</dbReference>
<dbReference type="OrthoDB" id="5524356at2"/>
<evidence type="ECO:0000259" key="11">
    <source>
        <dbReference type="PROSITE" id="PS50113"/>
    </source>
</evidence>
<evidence type="ECO:0000256" key="5">
    <source>
        <dbReference type="ARBA" id="ARBA00022777"/>
    </source>
</evidence>
<dbReference type="CDD" id="cd00082">
    <property type="entry name" value="HisKA"/>
    <property type="match status" value="1"/>
</dbReference>
<evidence type="ECO:0000256" key="4">
    <source>
        <dbReference type="ARBA" id="ARBA00022679"/>
    </source>
</evidence>
<name>A5GDW2_GEOUR</name>
<dbReference type="FunFam" id="1.10.287.130:FF:000070">
    <property type="entry name" value="Histidine kinase sensor protein"/>
    <property type="match status" value="1"/>
</dbReference>
<dbReference type="InterPro" id="IPR050351">
    <property type="entry name" value="BphY/WalK/GraS-like"/>
</dbReference>
<sequence length="604" mass="68944">MDKGRKISAKIAAIYALFGGTWILFSDELLAHLVHDQPTATIISVYKGWLFVAATAMMLYQLVKRHTTLLIDSETELQERNEELAETEEELRQQIDEYHKSQAELYETNQTLLTLFQASPLAIVSLDLHGRVTLWNQAAEWLFGWEAGEVTGRLCPLIPSFDTEAWQRFFENTIQREVLNNIEVRRQKKDGALIDVSMSMAPVRDASGEIAGIMVVMADITERRETEKALRKSHQLYGELVNSIDGVVWEMDVATFCFTFVSERAVQILGYPVEQWLDDPAFWQDHVHPDDRAWALEYCMGATREMKDHEFEYRFIAAEGNIVWLRDIVIVVVENGQPVKLRGVMLDVTDRKMAEEEIRKLNAELEQRVRERTAQLESANKELESFSYSVSHDLRAPLRHIDGFSRVLLEDYREKIDGEGKDYLFRLRNASQRMSQLIDDLLKLSKVTRSELNRQQVNLSRMAQVTVLELKQAQPQRQVSVKIAEDVTANGDARLLRVLMENLLANAWKYSGKQESSIIEFGTAEVAGEMTYFIRDNGVGFDMAYADKLFAAFQRLHRSDEFEGTGVGLATVQRIINRHGGRIWAESAVGAGATFYFTLNGVAI</sequence>
<dbReference type="SMART" id="SM00086">
    <property type="entry name" value="PAC"/>
    <property type="match status" value="2"/>
</dbReference>
<accession>A5GDW2</accession>
<keyword evidence="3" id="KW-0597">Phosphoprotein</keyword>
<dbReference type="AlphaFoldDB" id="A5GDW2"/>
<dbReference type="GO" id="GO:0000156">
    <property type="term" value="F:phosphorelay response regulator activity"/>
    <property type="evidence" value="ECO:0007669"/>
    <property type="project" value="TreeGrafter"/>
</dbReference>
<dbReference type="SUPFAM" id="SSF47384">
    <property type="entry name" value="Homodimeric domain of signal transducing histidine kinase"/>
    <property type="match status" value="1"/>
</dbReference>
<evidence type="ECO:0000313" key="13">
    <source>
        <dbReference type="Proteomes" id="UP000006695"/>
    </source>
</evidence>
<dbReference type="InterPro" id="IPR035965">
    <property type="entry name" value="PAS-like_dom_sf"/>
</dbReference>
<dbReference type="HOGENOM" id="CLU_000445_114_71_7"/>
<dbReference type="SMART" id="SM00387">
    <property type="entry name" value="HATPase_c"/>
    <property type="match status" value="1"/>
</dbReference>
<feature type="domain" description="PAS" evidence="10">
    <location>
        <begin position="233"/>
        <end position="292"/>
    </location>
</feature>
<dbReference type="InterPro" id="IPR000014">
    <property type="entry name" value="PAS"/>
</dbReference>
<dbReference type="InterPro" id="IPR036097">
    <property type="entry name" value="HisK_dim/P_sf"/>
</dbReference>
<dbReference type="Pfam" id="PF02518">
    <property type="entry name" value="HATPase_c"/>
    <property type="match status" value="1"/>
</dbReference>
<dbReference type="InterPro" id="IPR001610">
    <property type="entry name" value="PAC"/>
</dbReference>
<dbReference type="EMBL" id="CP000698">
    <property type="protein sequence ID" value="ABQ24228.1"/>
    <property type="molecule type" value="Genomic_DNA"/>
</dbReference>
<keyword evidence="13" id="KW-1185">Reference proteome</keyword>
<dbReference type="NCBIfam" id="TIGR00229">
    <property type="entry name" value="sensory_box"/>
    <property type="match status" value="2"/>
</dbReference>
<feature type="coiled-coil region" evidence="7">
    <location>
        <begin position="351"/>
        <end position="382"/>
    </location>
</feature>
<feature type="domain" description="PAS" evidence="10">
    <location>
        <begin position="108"/>
        <end position="177"/>
    </location>
</feature>
<dbReference type="FunFam" id="3.30.565.10:FF:000006">
    <property type="entry name" value="Sensor histidine kinase WalK"/>
    <property type="match status" value="1"/>
</dbReference>
<dbReference type="Proteomes" id="UP000006695">
    <property type="component" value="Chromosome"/>
</dbReference>
<feature type="transmembrane region" description="Helical" evidence="8">
    <location>
        <begin position="7"/>
        <end position="25"/>
    </location>
</feature>
<dbReference type="SUPFAM" id="SSF55874">
    <property type="entry name" value="ATPase domain of HSP90 chaperone/DNA topoisomerase II/histidine kinase"/>
    <property type="match status" value="1"/>
</dbReference>
<keyword evidence="8" id="KW-0812">Transmembrane</keyword>
<evidence type="ECO:0000256" key="8">
    <source>
        <dbReference type="SAM" id="Phobius"/>
    </source>
</evidence>
<evidence type="ECO:0000256" key="3">
    <source>
        <dbReference type="ARBA" id="ARBA00022553"/>
    </source>
</evidence>
<feature type="domain" description="PAC" evidence="11">
    <location>
        <begin position="309"/>
        <end position="360"/>
    </location>
</feature>
<feature type="transmembrane region" description="Helical" evidence="8">
    <location>
        <begin position="45"/>
        <end position="63"/>
    </location>
</feature>
<dbReference type="InterPro" id="IPR003594">
    <property type="entry name" value="HATPase_dom"/>
</dbReference>
<evidence type="ECO:0000256" key="7">
    <source>
        <dbReference type="SAM" id="Coils"/>
    </source>
</evidence>
<keyword evidence="5 12" id="KW-0418">Kinase</keyword>
<protein>
    <recommendedName>
        <fullName evidence="2">histidine kinase</fullName>
        <ecNumber evidence="2">2.7.13.3</ecNumber>
    </recommendedName>
</protein>
<dbReference type="SMART" id="SM00091">
    <property type="entry name" value="PAS"/>
    <property type="match status" value="2"/>
</dbReference>
<evidence type="ECO:0000256" key="1">
    <source>
        <dbReference type="ARBA" id="ARBA00000085"/>
    </source>
</evidence>
<dbReference type="Pfam" id="PF00512">
    <property type="entry name" value="HisKA"/>
    <property type="match status" value="1"/>
</dbReference>
<dbReference type="SMART" id="SM00388">
    <property type="entry name" value="HisKA"/>
    <property type="match status" value="1"/>
</dbReference>
<evidence type="ECO:0000313" key="12">
    <source>
        <dbReference type="EMBL" id="ABQ24228.1"/>
    </source>
</evidence>
<keyword evidence="4 12" id="KW-0808">Transferase</keyword>
<dbReference type="CDD" id="cd00130">
    <property type="entry name" value="PAS"/>
    <property type="match status" value="2"/>
</dbReference>
<dbReference type="InterPro" id="IPR004358">
    <property type="entry name" value="Sig_transdc_His_kin-like_C"/>
</dbReference>
<dbReference type="PANTHER" id="PTHR42878:SF15">
    <property type="entry name" value="BACTERIOPHYTOCHROME"/>
    <property type="match status" value="1"/>
</dbReference>
<dbReference type="RefSeq" id="WP_011936957.1">
    <property type="nucleotide sequence ID" value="NC_009483.1"/>
</dbReference>
<dbReference type="GO" id="GO:0007234">
    <property type="term" value="P:osmosensory signaling via phosphorelay pathway"/>
    <property type="evidence" value="ECO:0007669"/>
    <property type="project" value="TreeGrafter"/>
</dbReference>
<dbReference type="KEGG" id="gur:Gura_0010"/>
<keyword evidence="6 8" id="KW-0472">Membrane</keyword>
<feature type="coiled-coil region" evidence="7">
    <location>
        <begin position="70"/>
        <end position="104"/>
    </location>
</feature>
<comment type="catalytic activity">
    <reaction evidence="1">
        <text>ATP + protein L-histidine = ADP + protein N-phospho-L-histidine.</text>
        <dbReference type="EC" id="2.7.13.3"/>
    </reaction>
</comment>
<dbReference type="PROSITE" id="PS50109">
    <property type="entry name" value="HIS_KIN"/>
    <property type="match status" value="1"/>
</dbReference>
<dbReference type="GO" id="GO:0000155">
    <property type="term" value="F:phosphorelay sensor kinase activity"/>
    <property type="evidence" value="ECO:0007669"/>
    <property type="project" value="InterPro"/>
</dbReference>
<feature type="domain" description="Histidine kinase" evidence="9">
    <location>
        <begin position="389"/>
        <end position="603"/>
    </location>
</feature>
<dbReference type="Pfam" id="PF08447">
    <property type="entry name" value="PAS_3"/>
    <property type="match status" value="1"/>
</dbReference>
<dbReference type="GO" id="GO:0016020">
    <property type="term" value="C:membrane"/>
    <property type="evidence" value="ECO:0007669"/>
    <property type="project" value="UniProtKB-SubCell"/>
</dbReference>
<feature type="domain" description="PAC" evidence="11">
    <location>
        <begin position="180"/>
        <end position="232"/>
    </location>
</feature>